<evidence type="ECO:0000313" key="3">
    <source>
        <dbReference type="Proteomes" id="UP000758155"/>
    </source>
</evidence>
<sequence length="231" mass="25574">MVIEKEHQGRACINPKDMLAAMEASYWTDPNRNDDDGNTRYPRVETFNRINAARLTKSEEAFKTFMDQLSSDIKRHCRRLREGAVAELAAQPQDTLGITYRTESPKSTTSTGSSLEKGSVTSDSDEDTSSSSQDEAKHARTIPQPQSLPVSESLEAELPMHKYTSMLWEFAARSGKEPSFIEGGIPGAWICEASFDGCCRQATAQNKKKARHVAAKMLCQALQIPQGLTKV</sequence>
<dbReference type="Proteomes" id="UP000758155">
    <property type="component" value="Unassembled WGS sequence"/>
</dbReference>
<evidence type="ECO:0008006" key="4">
    <source>
        <dbReference type="Google" id="ProtNLM"/>
    </source>
</evidence>
<feature type="region of interest" description="Disordered" evidence="1">
    <location>
        <begin position="96"/>
        <end position="150"/>
    </location>
</feature>
<protein>
    <recommendedName>
        <fullName evidence="4">DRBM domain-containing protein</fullName>
    </recommendedName>
</protein>
<dbReference type="AlphaFoldDB" id="A0A9P4WPC0"/>
<keyword evidence="3" id="KW-1185">Reference proteome</keyword>
<gene>
    <name evidence="2" type="ORF">E8E12_006628</name>
</gene>
<reference evidence="2" key="1">
    <citation type="submission" date="2019-04" db="EMBL/GenBank/DDBJ databases">
        <title>Sequencing of skin fungus with MAO and IRED activity.</title>
        <authorList>
            <person name="Marsaioli A.J."/>
            <person name="Bonatto J.M.C."/>
            <person name="Reis Junior O."/>
        </authorList>
    </citation>
    <scope>NUCLEOTIDE SEQUENCE</scope>
    <source>
        <strain evidence="2">28M1</strain>
    </source>
</reference>
<evidence type="ECO:0000256" key="1">
    <source>
        <dbReference type="SAM" id="MobiDB-lite"/>
    </source>
</evidence>
<accession>A0A9P4WPC0</accession>
<comment type="caution">
    <text evidence="2">The sequence shown here is derived from an EMBL/GenBank/DDBJ whole genome shotgun (WGS) entry which is preliminary data.</text>
</comment>
<feature type="compositionally biased region" description="Polar residues" evidence="1">
    <location>
        <begin position="96"/>
        <end position="116"/>
    </location>
</feature>
<dbReference type="SUPFAM" id="SSF54768">
    <property type="entry name" value="dsRNA-binding domain-like"/>
    <property type="match status" value="1"/>
</dbReference>
<dbReference type="Gene3D" id="3.30.160.20">
    <property type="match status" value="1"/>
</dbReference>
<name>A0A9P4WPC0_9PLEO</name>
<evidence type="ECO:0000313" key="2">
    <source>
        <dbReference type="EMBL" id="KAF3037966.1"/>
    </source>
</evidence>
<dbReference type="OrthoDB" id="3767426at2759"/>
<proteinExistence type="predicted"/>
<dbReference type="EMBL" id="SWKV01000039">
    <property type="protein sequence ID" value="KAF3037966.1"/>
    <property type="molecule type" value="Genomic_DNA"/>
</dbReference>
<organism evidence="2 3">
    <name type="scientific">Didymella heteroderae</name>
    <dbReference type="NCBI Taxonomy" id="1769908"/>
    <lineage>
        <taxon>Eukaryota</taxon>
        <taxon>Fungi</taxon>
        <taxon>Dikarya</taxon>
        <taxon>Ascomycota</taxon>
        <taxon>Pezizomycotina</taxon>
        <taxon>Dothideomycetes</taxon>
        <taxon>Pleosporomycetidae</taxon>
        <taxon>Pleosporales</taxon>
        <taxon>Pleosporineae</taxon>
        <taxon>Didymellaceae</taxon>
        <taxon>Didymella</taxon>
    </lineage>
</organism>